<sequence>MFNPYISYVPMSKEEAKNVKPREILNDHYTWVQSTSMVGSKVVKRSGRPFKSQLKCNTCTGIVRNPHTHLWALTFADDDSIVDVKQLKLES</sequence>
<gene>
    <name evidence="1" type="ORF">pEaSNUABM47_00501</name>
</gene>
<organism evidence="1 2">
    <name type="scientific">Erwinia phage pEa_SNUABM_47</name>
    <dbReference type="NCBI Taxonomy" id="2768774"/>
    <lineage>
        <taxon>Viruses</taxon>
        <taxon>Duplodnaviria</taxon>
        <taxon>Heunggongvirae</taxon>
        <taxon>Uroviricota</taxon>
        <taxon>Caudoviricetes</taxon>
        <taxon>Eneladusvirus</taxon>
        <taxon>Eneladusvirus BF</taxon>
    </lineage>
</organism>
<dbReference type="Proteomes" id="UP000594024">
    <property type="component" value="Segment"/>
</dbReference>
<dbReference type="EMBL" id="MT939487">
    <property type="protein sequence ID" value="QOI71955.1"/>
    <property type="molecule type" value="Genomic_DNA"/>
</dbReference>
<evidence type="ECO:0000313" key="1">
    <source>
        <dbReference type="EMBL" id="QOI71955.1"/>
    </source>
</evidence>
<accession>A0A7L8ZN91</accession>
<name>A0A7L8ZN91_9CAUD</name>
<reference evidence="1 2" key="1">
    <citation type="submission" date="2020-08" db="EMBL/GenBank/DDBJ databases">
        <title>Complete genome sequence of Erwinia phage pEa_SNUABM_47.</title>
        <authorList>
            <person name="Kim S.G."/>
            <person name="Lee S.B."/>
            <person name="Park S.C."/>
        </authorList>
    </citation>
    <scope>NUCLEOTIDE SEQUENCE [LARGE SCALE GENOMIC DNA]</scope>
</reference>
<proteinExistence type="predicted"/>
<evidence type="ECO:0000313" key="2">
    <source>
        <dbReference type="Proteomes" id="UP000594024"/>
    </source>
</evidence>
<protein>
    <submittedName>
        <fullName evidence="1">Uncharacterized protein</fullName>
    </submittedName>
</protein>